<dbReference type="PIRSF" id="PIRSF002703">
    <property type="entry name" value="Thaumatin"/>
    <property type="match status" value="1"/>
</dbReference>
<dbReference type="InterPro" id="IPR001938">
    <property type="entry name" value="Thaumatin"/>
</dbReference>
<dbReference type="PROSITE" id="PS51367">
    <property type="entry name" value="THAUMATIN_2"/>
    <property type="match status" value="1"/>
</dbReference>
<evidence type="ECO:0000256" key="2">
    <source>
        <dbReference type="SAM" id="SignalP"/>
    </source>
</evidence>
<reference evidence="3" key="1">
    <citation type="journal article" date="2019" name="BMC Genomics">
        <title>A new reference genome for Sorghum bicolor reveals high levels of sequence similarity between sweet and grain genotypes: implications for the genetics of sugar metabolism.</title>
        <authorList>
            <person name="Cooper E.A."/>
            <person name="Brenton Z.W."/>
            <person name="Flinn B.S."/>
            <person name="Jenkins J."/>
            <person name="Shu S."/>
            <person name="Flowers D."/>
            <person name="Luo F."/>
            <person name="Wang Y."/>
            <person name="Xia P."/>
            <person name="Barry K."/>
            <person name="Daum C."/>
            <person name="Lipzen A."/>
            <person name="Yoshinaga Y."/>
            <person name="Schmutz J."/>
            <person name="Saski C."/>
            <person name="Vermerris W."/>
            <person name="Kresovich S."/>
        </authorList>
    </citation>
    <scope>NUCLEOTIDE SEQUENCE</scope>
</reference>
<feature type="chain" id="PRO_5037403000" description="Thaumatin-like protein" evidence="2">
    <location>
        <begin position="24"/>
        <end position="224"/>
    </location>
</feature>
<dbReference type="InterPro" id="IPR037176">
    <property type="entry name" value="Osmotin/thaumatin-like_sf"/>
</dbReference>
<feature type="disulfide bond" evidence="1">
    <location>
        <begin position="152"/>
        <end position="171"/>
    </location>
</feature>
<feature type="disulfide bond" evidence="1">
    <location>
        <begin position="144"/>
        <end position="195"/>
    </location>
</feature>
<dbReference type="Gene3D" id="2.60.110.10">
    <property type="entry name" value="Thaumatin"/>
    <property type="match status" value="1"/>
</dbReference>
<dbReference type="AlphaFoldDB" id="A0A921S0K9"/>
<evidence type="ECO:0000313" key="3">
    <source>
        <dbReference type="EMBL" id="KAG0548272.1"/>
    </source>
</evidence>
<feature type="disulfide bond" evidence="1">
    <location>
        <begin position="89"/>
        <end position="95"/>
    </location>
</feature>
<protein>
    <recommendedName>
        <fullName evidence="5">Thaumatin-like protein</fullName>
    </recommendedName>
</protein>
<dbReference type="OMA" id="CHAINCA"/>
<dbReference type="PRINTS" id="PR00347">
    <property type="entry name" value="THAUMATIN"/>
</dbReference>
<dbReference type="Gramene" id="EER93707">
    <property type="protein sequence ID" value="EER93707"/>
    <property type="gene ID" value="SORBI_3001G145600"/>
</dbReference>
<gene>
    <name evidence="3" type="ORF">BDA96_01G152600</name>
</gene>
<keyword evidence="1" id="KW-1015">Disulfide bond</keyword>
<evidence type="ECO:0008006" key="5">
    <source>
        <dbReference type="Google" id="ProtNLM"/>
    </source>
</evidence>
<reference evidence="3" key="2">
    <citation type="submission" date="2020-10" db="EMBL/GenBank/DDBJ databases">
        <authorList>
            <person name="Cooper E.A."/>
            <person name="Brenton Z.W."/>
            <person name="Flinn B.S."/>
            <person name="Jenkins J."/>
            <person name="Shu S."/>
            <person name="Flowers D."/>
            <person name="Luo F."/>
            <person name="Wang Y."/>
            <person name="Xia P."/>
            <person name="Barry K."/>
            <person name="Daum C."/>
            <person name="Lipzen A."/>
            <person name="Yoshinaga Y."/>
            <person name="Schmutz J."/>
            <person name="Saski C."/>
            <person name="Vermerris W."/>
            <person name="Kresovich S."/>
        </authorList>
    </citation>
    <scope>NUCLEOTIDE SEQUENCE</scope>
</reference>
<feature type="disulfide bond" evidence="1">
    <location>
        <begin position="32"/>
        <end position="223"/>
    </location>
</feature>
<sequence length="224" mass="22774">MAPGLRVLALLLVAAAVAVAADAVSIVVTNKCAYTVWPAALPGGGTVLNTGDSWFIDVPAGTRNGRVWGRTGCGFIINGTLGQCQTGDCGGTLVCGKVGSEPITLAEYSLAGTGGDQFDISLVHGFNAPMSFLPSGGGGGASRCARGAGPSCPVQEITFDCPSEQRRVAGCGNPCDGQSSSCGPNNGTEYFKKACPQTVTYPRDTSNTIFTCPAGTSYEITFCP</sequence>
<keyword evidence="2" id="KW-0732">Signal</keyword>
<organism evidence="3 4">
    <name type="scientific">Sorghum bicolor</name>
    <name type="common">Sorghum</name>
    <name type="synonym">Sorghum vulgare</name>
    <dbReference type="NCBI Taxonomy" id="4558"/>
    <lineage>
        <taxon>Eukaryota</taxon>
        <taxon>Viridiplantae</taxon>
        <taxon>Streptophyta</taxon>
        <taxon>Embryophyta</taxon>
        <taxon>Tracheophyta</taxon>
        <taxon>Spermatophyta</taxon>
        <taxon>Magnoliopsida</taxon>
        <taxon>Liliopsida</taxon>
        <taxon>Poales</taxon>
        <taxon>Poaceae</taxon>
        <taxon>PACMAD clade</taxon>
        <taxon>Panicoideae</taxon>
        <taxon>Andropogonodae</taxon>
        <taxon>Andropogoneae</taxon>
        <taxon>Sorghinae</taxon>
        <taxon>Sorghum</taxon>
    </lineage>
</organism>
<accession>A0A921S0K9</accession>
<evidence type="ECO:0000256" key="1">
    <source>
        <dbReference type="PIRSR" id="PIRSR002703-1"/>
    </source>
</evidence>
<feature type="signal peptide" evidence="2">
    <location>
        <begin position="1"/>
        <end position="23"/>
    </location>
</feature>
<dbReference type="EMBL" id="CM027680">
    <property type="protein sequence ID" value="KAG0548272.1"/>
    <property type="molecule type" value="Genomic_DNA"/>
</dbReference>
<dbReference type="CDD" id="cd09217">
    <property type="entry name" value="TLP-P"/>
    <property type="match status" value="1"/>
</dbReference>
<proteinExistence type="predicted"/>
<dbReference type="KEGG" id="sbi:8056757"/>
<dbReference type="SUPFAM" id="SSF49870">
    <property type="entry name" value="Osmotin, thaumatin-like protein"/>
    <property type="match status" value="1"/>
</dbReference>
<dbReference type="OrthoDB" id="430315at2759"/>
<dbReference type="SMART" id="SM00205">
    <property type="entry name" value="THN"/>
    <property type="match status" value="1"/>
</dbReference>
<name>A0A921S0K9_SORBI</name>
<comment type="caution">
    <text evidence="3">The sequence shown here is derived from an EMBL/GenBank/DDBJ whole genome shotgun (WGS) entry which is preliminary data.</text>
</comment>
<dbReference type="Proteomes" id="UP000807115">
    <property type="component" value="Chromosome 1"/>
</dbReference>
<feature type="disulfide bond" evidence="1">
    <location>
        <begin position="73"/>
        <end position="84"/>
    </location>
</feature>
<dbReference type="PANTHER" id="PTHR31048">
    <property type="entry name" value="OS03G0233200 PROTEIN"/>
    <property type="match status" value="1"/>
</dbReference>
<evidence type="ECO:0000313" key="4">
    <source>
        <dbReference type="Proteomes" id="UP000807115"/>
    </source>
</evidence>
<dbReference type="Pfam" id="PF00314">
    <property type="entry name" value="Thaumatin"/>
    <property type="match status" value="1"/>
</dbReference>